<proteinExistence type="predicted"/>
<name>A0A2P8D465_9BACT</name>
<reference evidence="2 3" key="1">
    <citation type="submission" date="2018-03" db="EMBL/GenBank/DDBJ databases">
        <title>Genomic Encyclopedia of Type Strains, Phase III (KMG-III): the genomes of soil and plant-associated and newly described type strains.</title>
        <authorList>
            <person name="Whitman W."/>
        </authorList>
    </citation>
    <scope>NUCLEOTIDE SEQUENCE [LARGE SCALE GENOMIC DNA]</scope>
    <source>
        <strain evidence="2 3">CGMCC 1.12700</strain>
    </source>
</reference>
<dbReference type="AlphaFoldDB" id="A0A2P8D465"/>
<keyword evidence="1" id="KW-0732">Signal</keyword>
<dbReference type="RefSeq" id="WP_106523082.1">
    <property type="nucleotide sequence ID" value="NZ_PYGD01000004.1"/>
</dbReference>
<comment type="caution">
    <text evidence="2">The sequence shown here is derived from an EMBL/GenBank/DDBJ whole genome shotgun (WGS) entry which is preliminary data.</text>
</comment>
<evidence type="ECO:0008006" key="4">
    <source>
        <dbReference type="Google" id="ProtNLM"/>
    </source>
</evidence>
<feature type="chain" id="PRO_5015197603" description="DUF4197 domain-containing protein" evidence="1">
    <location>
        <begin position="20"/>
        <end position="248"/>
    </location>
</feature>
<keyword evidence="3" id="KW-1185">Reference proteome</keyword>
<dbReference type="Proteomes" id="UP000240572">
    <property type="component" value="Unassembled WGS sequence"/>
</dbReference>
<protein>
    <recommendedName>
        <fullName evidence="4">DUF4197 domain-containing protein</fullName>
    </recommendedName>
</protein>
<gene>
    <name evidence="2" type="ORF">B0I18_10499</name>
</gene>
<evidence type="ECO:0000313" key="3">
    <source>
        <dbReference type="Proteomes" id="UP000240572"/>
    </source>
</evidence>
<evidence type="ECO:0000313" key="2">
    <source>
        <dbReference type="EMBL" id="PSK92005.1"/>
    </source>
</evidence>
<feature type="signal peptide" evidence="1">
    <location>
        <begin position="1"/>
        <end position="19"/>
    </location>
</feature>
<sequence>MKQTIQLIAICCILFWANACDKPPATDHAGNAVLSSVMTVSVATIGKQHNTALGRYQTNYGFNTVPASLTKAQVETIINSANQVMIDLGILTGTTAAQQTADDMTMYTSLGFFDASDNLMSQEEIIIIMLGQIQNAAIKTAHVNMINYTGNDFGTYAMGQFNALLANATLSTSEKGMITGAKSIFSASLDFWNTLPAEAMNGGRQALMDEMGYMVGFIMAKANGQTDGMATVFGLYNGIRLSTMAGMM</sequence>
<dbReference type="EMBL" id="PYGD01000004">
    <property type="protein sequence ID" value="PSK92005.1"/>
    <property type="molecule type" value="Genomic_DNA"/>
</dbReference>
<organism evidence="2 3">
    <name type="scientific">Taibaiella chishuiensis</name>
    <dbReference type="NCBI Taxonomy" id="1434707"/>
    <lineage>
        <taxon>Bacteria</taxon>
        <taxon>Pseudomonadati</taxon>
        <taxon>Bacteroidota</taxon>
        <taxon>Chitinophagia</taxon>
        <taxon>Chitinophagales</taxon>
        <taxon>Chitinophagaceae</taxon>
        <taxon>Taibaiella</taxon>
    </lineage>
</organism>
<accession>A0A2P8D465</accession>
<evidence type="ECO:0000256" key="1">
    <source>
        <dbReference type="SAM" id="SignalP"/>
    </source>
</evidence>